<evidence type="ECO:0000256" key="1">
    <source>
        <dbReference type="ARBA" id="ARBA00004651"/>
    </source>
</evidence>
<organism evidence="7 8">
    <name type="scientific">Marinomonas colpomeniae</name>
    <dbReference type="NCBI Taxonomy" id="2774408"/>
    <lineage>
        <taxon>Bacteria</taxon>
        <taxon>Pseudomonadati</taxon>
        <taxon>Pseudomonadota</taxon>
        <taxon>Gammaproteobacteria</taxon>
        <taxon>Oceanospirillales</taxon>
        <taxon>Oceanospirillaceae</taxon>
        <taxon>Marinomonas</taxon>
    </lineage>
</organism>
<feature type="transmembrane region" description="Helical" evidence="6">
    <location>
        <begin position="157"/>
        <end position="177"/>
    </location>
</feature>
<dbReference type="PANTHER" id="PTHR30086:SF20">
    <property type="entry name" value="ARGININE EXPORTER PROTEIN ARGO-RELATED"/>
    <property type="match status" value="1"/>
</dbReference>
<dbReference type="PANTHER" id="PTHR30086">
    <property type="entry name" value="ARGININE EXPORTER PROTEIN ARGO"/>
    <property type="match status" value="1"/>
</dbReference>
<evidence type="ECO:0000256" key="3">
    <source>
        <dbReference type="ARBA" id="ARBA00022692"/>
    </source>
</evidence>
<keyword evidence="8" id="KW-1185">Reference proteome</keyword>
<name>A0ABR8P0Q0_9GAMM</name>
<evidence type="ECO:0000256" key="6">
    <source>
        <dbReference type="SAM" id="Phobius"/>
    </source>
</evidence>
<protein>
    <submittedName>
        <fullName evidence="7">LysE family translocator</fullName>
    </submittedName>
</protein>
<keyword evidence="2" id="KW-1003">Cell membrane</keyword>
<evidence type="ECO:0000313" key="8">
    <source>
        <dbReference type="Proteomes" id="UP000604161"/>
    </source>
</evidence>
<evidence type="ECO:0000256" key="5">
    <source>
        <dbReference type="ARBA" id="ARBA00023136"/>
    </source>
</evidence>
<dbReference type="PIRSF" id="PIRSF006324">
    <property type="entry name" value="LeuE"/>
    <property type="match status" value="1"/>
</dbReference>
<dbReference type="RefSeq" id="WP_191594726.1">
    <property type="nucleotide sequence ID" value="NZ_JACYFC010000003.1"/>
</dbReference>
<proteinExistence type="predicted"/>
<dbReference type="Proteomes" id="UP000604161">
    <property type="component" value="Unassembled WGS sequence"/>
</dbReference>
<accession>A0ABR8P0Q0</accession>
<feature type="transmembrane region" description="Helical" evidence="6">
    <location>
        <begin position="6"/>
        <end position="29"/>
    </location>
</feature>
<keyword evidence="5 6" id="KW-0472">Membrane</keyword>
<comment type="caution">
    <text evidence="7">The sequence shown here is derived from an EMBL/GenBank/DDBJ whole genome shotgun (WGS) entry which is preliminary data.</text>
</comment>
<reference evidence="7 8" key="1">
    <citation type="submission" date="2020-09" db="EMBL/GenBank/DDBJ databases">
        <title>Marinomonas sp. nov., isolated from the cysticercosis algae of Qingdao, China.</title>
        <authorList>
            <person name="Sun X."/>
        </authorList>
    </citation>
    <scope>NUCLEOTIDE SEQUENCE [LARGE SCALE GENOMIC DNA]</scope>
    <source>
        <strain evidence="7 8">SM2066</strain>
    </source>
</reference>
<feature type="transmembrane region" description="Helical" evidence="6">
    <location>
        <begin position="41"/>
        <end position="65"/>
    </location>
</feature>
<gene>
    <name evidence="7" type="ORF">IF202_09785</name>
</gene>
<feature type="transmembrane region" description="Helical" evidence="6">
    <location>
        <begin position="198"/>
        <end position="217"/>
    </location>
</feature>
<dbReference type="EMBL" id="JACYFC010000003">
    <property type="protein sequence ID" value="MBD5771339.1"/>
    <property type="molecule type" value="Genomic_DNA"/>
</dbReference>
<evidence type="ECO:0000256" key="2">
    <source>
        <dbReference type="ARBA" id="ARBA00022475"/>
    </source>
</evidence>
<keyword evidence="3 6" id="KW-0812">Transmembrane</keyword>
<feature type="transmembrane region" description="Helical" evidence="6">
    <location>
        <begin position="71"/>
        <end position="88"/>
    </location>
</feature>
<dbReference type="InterPro" id="IPR001123">
    <property type="entry name" value="LeuE-type"/>
</dbReference>
<sequence>MNYDMLALYIVVAFFYIISPGPAVFLAIYNGALNGIKPVMVSAVGNSLGLLFLSTVSISGLSAILLASSTLFTGLKITGACYLIYLGIKQFRSHSRSSLFPSTSESKGNQSESPHSKEPLKLFPFFKEGLFIASTNPKPILFFTALFPQFLDTGQPISLQFIVMTFIFMAFSFLSLTTYGFLARKAKGSLSKPSNIKWFTRISGGLFVGMGTSIFFMKSSN</sequence>
<evidence type="ECO:0000313" key="7">
    <source>
        <dbReference type="EMBL" id="MBD5771339.1"/>
    </source>
</evidence>
<keyword evidence="4 6" id="KW-1133">Transmembrane helix</keyword>
<dbReference type="Pfam" id="PF01810">
    <property type="entry name" value="LysE"/>
    <property type="match status" value="1"/>
</dbReference>
<comment type="subcellular location">
    <subcellularLocation>
        <location evidence="1">Cell membrane</location>
        <topology evidence="1">Multi-pass membrane protein</topology>
    </subcellularLocation>
</comment>
<evidence type="ECO:0000256" key="4">
    <source>
        <dbReference type="ARBA" id="ARBA00022989"/>
    </source>
</evidence>